<feature type="transmembrane region" description="Helical" evidence="1">
    <location>
        <begin position="52"/>
        <end position="71"/>
    </location>
</feature>
<dbReference type="Proteomes" id="UP000011713">
    <property type="component" value="Unassembled WGS sequence"/>
</dbReference>
<evidence type="ECO:0000256" key="1">
    <source>
        <dbReference type="SAM" id="Phobius"/>
    </source>
</evidence>
<sequence>MVWKFSSSSRRPCDTSAWYGVYDVYHPGFSSKWRTMGAGVNVSLKPMPMNDLSVWFFAAIAFNLASAWLSLRGAGRASDDERRISSGTVAATRASIVSYPIVASIACRSLSEETPK</sequence>
<reference evidence="3" key="1">
    <citation type="journal article" date="2010" name="Science">
        <title>Signatures of adaptation to obligate biotrophy in the Hyaloperonospora arabidopsidis genome.</title>
        <authorList>
            <person name="Baxter L."/>
            <person name="Tripathy S."/>
            <person name="Ishaque N."/>
            <person name="Boot N."/>
            <person name="Cabral A."/>
            <person name="Kemen E."/>
            <person name="Thines M."/>
            <person name="Ah-Fong A."/>
            <person name="Anderson R."/>
            <person name="Badejoko W."/>
            <person name="Bittner-Eddy P."/>
            <person name="Boore J.L."/>
            <person name="Chibucos M.C."/>
            <person name="Coates M."/>
            <person name="Dehal P."/>
            <person name="Delehaunty K."/>
            <person name="Dong S."/>
            <person name="Downton P."/>
            <person name="Dumas B."/>
            <person name="Fabro G."/>
            <person name="Fronick C."/>
            <person name="Fuerstenberg S.I."/>
            <person name="Fulton L."/>
            <person name="Gaulin E."/>
            <person name="Govers F."/>
            <person name="Hughes L."/>
            <person name="Humphray S."/>
            <person name="Jiang R.H."/>
            <person name="Judelson H."/>
            <person name="Kamoun S."/>
            <person name="Kyung K."/>
            <person name="Meijer H."/>
            <person name="Minx P."/>
            <person name="Morris P."/>
            <person name="Nelson J."/>
            <person name="Phuntumart V."/>
            <person name="Qutob D."/>
            <person name="Rehmany A."/>
            <person name="Rougon-Cardoso A."/>
            <person name="Ryden P."/>
            <person name="Torto-Alalibo T."/>
            <person name="Studholme D."/>
            <person name="Wang Y."/>
            <person name="Win J."/>
            <person name="Wood J."/>
            <person name="Clifton S.W."/>
            <person name="Rogers J."/>
            <person name="Van den Ackerveken G."/>
            <person name="Jones J.D."/>
            <person name="McDowell J.M."/>
            <person name="Beynon J."/>
            <person name="Tyler B.M."/>
        </authorList>
    </citation>
    <scope>NUCLEOTIDE SEQUENCE [LARGE SCALE GENOMIC DNA]</scope>
    <source>
        <strain evidence="3">Emoy2</strain>
    </source>
</reference>
<keyword evidence="1" id="KW-0812">Transmembrane</keyword>
<evidence type="ECO:0000313" key="3">
    <source>
        <dbReference type="Proteomes" id="UP000011713"/>
    </source>
</evidence>
<protein>
    <submittedName>
        <fullName evidence="2">Uncharacterized protein</fullName>
    </submittedName>
</protein>
<keyword evidence="1" id="KW-0472">Membrane</keyword>
<proteinExistence type="predicted"/>
<dbReference type="HOGENOM" id="CLU_2101624_0_0_1"/>
<dbReference type="EMBL" id="JH598059">
    <property type="status" value="NOT_ANNOTATED_CDS"/>
    <property type="molecule type" value="Genomic_DNA"/>
</dbReference>
<dbReference type="AlphaFoldDB" id="M4BZF4"/>
<keyword evidence="1" id="KW-1133">Transmembrane helix</keyword>
<reference evidence="2" key="2">
    <citation type="submission" date="2015-06" db="UniProtKB">
        <authorList>
            <consortium name="EnsemblProtists"/>
        </authorList>
    </citation>
    <scope>IDENTIFICATION</scope>
    <source>
        <strain evidence="2">Emoy2</strain>
    </source>
</reference>
<organism evidence="2 3">
    <name type="scientific">Hyaloperonospora arabidopsidis (strain Emoy2)</name>
    <name type="common">Downy mildew agent</name>
    <name type="synonym">Peronospora arabidopsidis</name>
    <dbReference type="NCBI Taxonomy" id="559515"/>
    <lineage>
        <taxon>Eukaryota</taxon>
        <taxon>Sar</taxon>
        <taxon>Stramenopiles</taxon>
        <taxon>Oomycota</taxon>
        <taxon>Peronosporomycetes</taxon>
        <taxon>Peronosporales</taxon>
        <taxon>Peronosporaceae</taxon>
        <taxon>Hyaloperonospora</taxon>
    </lineage>
</organism>
<dbReference type="EnsemblProtists" id="HpaT811977">
    <property type="protein sequence ID" value="HpaP811977"/>
    <property type="gene ID" value="HpaG811977"/>
</dbReference>
<dbReference type="VEuPathDB" id="FungiDB:HpaG811977"/>
<keyword evidence="3" id="KW-1185">Reference proteome</keyword>
<evidence type="ECO:0000313" key="2">
    <source>
        <dbReference type="EnsemblProtists" id="HpaP811977"/>
    </source>
</evidence>
<dbReference type="InParanoid" id="M4BZF4"/>
<name>M4BZF4_HYAAE</name>
<accession>M4BZF4</accession>